<dbReference type="EMBL" id="CP002467">
    <property type="protein sequence ID" value="ADV81504.1"/>
    <property type="molecule type" value="Genomic_DNA"/>
</dbReference>
<dbReference type="HOGENOM" id="CLU_163140_3_0_0"/>
<sequence>MAAYNIYEAKTHLSALVEQAVNGEEVILARAGKPVAKIVPIKDEKRPKKRKIFGQNFLGITYVAPDAFDPMTEEELKEWGL</sequence>
<evidence type="ECO:0000256" key="1">
    <source>
        <dbReference type="ARBA" id="ARBA00009981"/>
    </source>
</evidence>
<keyword evidence="4" id="KW-1185">Reference proteome</keyword>
<protein>
    <recommendedName>
        <fullName evidence="2">Antitoxin</fullName>
    </recommendedName>
</protein>
<dbReference type="InterPro" id="IPR006442">
    <property type="entry name" value="Antitoxin_Phd/YefM"/>
</dbReference>
<dbReference type="SUPFAM" id="SSF143120">
    <property type="entry name" value="YefM-like"/>
    <property type="match status" value="1"/>
</dbReference>
<dbReference type="AlphaFoldDB" id="E8V5H0"/>
<dbReference type="Proteomes" id="UP000006844">
    <property type="component" value="Chromosome"/>
</dbReference>
<dbReference type="InterPro" id="IPR036165">
    <property type="entry name" value="YefM-like_sf"/>
</dbReference>
<comment type="function">
    <text evidence="2">Antitoxin component of a type II toxin-antitoxin (TA) system.</text>
</comment>
<gene>
    <name evidence="3" type="ordered locus">AciPR4_0670</name>
</gene>
<reference evidence="3 4" key="1">
    <citation type="journal article" date="2012" name="Stand. Genomic Sci.">
        <title>Complete genome sequence of Terriglobus saanensis type strain SP1PR4(T), an Acidobacteria from tundra soil.</title>
        <authorList>
            <person name="Rawat S.R."/>
            <person name="Mannisto M.K."/>
            <person name="Starovoytov V."/>
            <person name="Goodwin L."/>
            <person name="Nolan M."/>
            <person name="Hauser L."/>
            <person name="Land M."/>
            <person name="Davenport K.W."/>
            <person name="Woyke T."/>
            <person name="Haggblom M.M."/>
        </authorList>
    </citation>
    <scope>NUCLEOTIDE SEQUENCE</scope>
    <source>
        <strain evidence="4">ATCC BAA-1853 / DSM 23119 / SP1PR4</strain>
    </source>
</reference>
<dbReference type="STRING" id="401053.AciPR4_0670"/>
<proteinExistence type="inferred from homology"/>
<dbReference type="RefSeq" id="WP_013567237.1">
    <property type="nucleotide sequence ID" value="NC_014963.1"/>
</dbReference>
<evidence type="ECO:0000313" key="3">
    <source>
        <dbReference type="EMBL" id="ADV81504.1"/>
    </source>
</evidence>
<evidence type="ECO:0000313" key="4">
    <source>
        <dbReference type="Proteomes" id="UP000006844"/>
    </source>
</evidence>
<dbReference type="Gene3D" id="3.40.1620.10">
    <property type="entry name" value="YefM-like domain"/>
    <property type="match status" value="1"/>
</dbReference>
<accession>E8V5H0</accession>
<dbReference type="NCBIfam" id="TIGR01552">
    <property type="entry name" value="phd_fam"/>
    <property type="match status" value="1"/>
</dbReference>
<dbReference type="OrthoDB" id="9800503at2"/>
<name>E8V5H0_TERSS</name>
<dbReference type="eggNOG" id="COG4118">
    <property type="taxonomic scope" value="Bacteria"/>
</dbReference>
<organism evidence="3 4">
    <name type="scientific">Terriglobus saanensis (strain ATCC BAA-1853 / DSM 23119 / SP1PR4)</name>
    <dbReference type="NCBI Taxonomy" id="401053"/>
    <lineage>
        <taxon>Bacteria</taxon>
        <taxon>Pseudomonadati</taxon>
        <taxon>Acidobacteriota</taxon>
        <taxon>Terriglobia</taxon>
        <taxon>Terriglobales</taxon>
        <taxon>Acidobacteriaceae</taxon>
        <taxon>Terriglobus</taxon>
    </lineage>
</organism>
<dbReference type="Pfam" id="PF02604">
    <property type="entry name" value="PhdYeFM_antitox"/>
    <property type="match status" value="1"/>
</dbReference>
<comment type="similarity">
    <text evidence="1 2">Belongs to the phD/YefM antitoxin family.</text>
</comment>
<evidence type="ECO:0000256" key="2">
    <source>
        <dbReference type="RuleBase" id="RU362080"/>
    </source>
</evidence>
<dbReference type="KEGG" id="tsa:AciPR4_0670"/>